<gene>
    <name evidence="8" type="ORF">SAMN05661093_10093</name>
</gene>
<dbReference type="PRINTS" id="PR00385">
    <property type="entry name" value="P450"/>
</dbReference>
<dbReference type="PANTHER" id="PTHR46696">
    <property type="entry name" value="P450, PUTATIVE (EUROFUNG)-RELATED"/>
    <property type="match status" value="1"/>
</dbReference>
<keyword evidence="9" id="KW-1185">Reference proteome</keyword>
<dbReference type="InterPro" id="IPR002397">
    <property type="entry name" value="Cyt_P450_B"/>
</dbReference>
<keyword evidence="4 7" id="KW-0560">Oxidoreductase</keyword>
<sequence>MTEAPEVALPFRRDPSCPFNPAKEISHLRAEEPVSRFTLPSGHPAWLITRHADVRAILGDNRFTTAVNPITLLRASEEDSTVEEPPTPPGMFAAMNPPEHTRLRRMVAGEFGVKRMERLRPKVEAIVNQHLDAMAQAGSTVELLDAFARPITAMVICELLGAPVEDHEDVQRRARGAVDGDIDMEEGLALFLEGQKYMAELIAKQRANPGSAMLGMLIREHADNLTDEELVGISNLLLSAGHEATANMMAMAVVLLLQHPDQAAVIRDQPEVTEQAVEEMLRYVSISFTTLIRTASEDVTVSGTEIKAGDYVFVHLPSANRDETRYANADVFDITRNPEQHLAFGHGIHHCIGASLARMQLRIALPALLRRFPTLRLAVPFEELSFRPMGNVMGIDDVPVTW</sequence>
<keyword evidence="6 7" id="KW-0503">Monooxygenase</keyword>
<protein>
    <submittedName>
        <fullName evidence="8">Cytochrome P450</fullName>
    </submittedName>
</protein>
<dbReference type="RefSeq" id="WP_084434254.1">
    <property type="nucleotide sequence ID" value="NZ_FWXV01000015.1"/>
</dbReference>
<dbReference type="Gene3D" id="1.10.630.10">
    <property type="entry name" value="Cytochrome P450"/>
    <property type="match status" value="1"/>
</dbReference>
<dbReference type="GO" id="GO:0016705">
    <property type="term" value="F:oxidoreductase activity, acting on paired donors, with incorporation or reduction of molecular oxygen"/>
    <property type="evidence" value="ECO:0007669"/>
    <property type="project" value="InterPro"/>
</dbReference>
<keyword evidence="5 7" id="KW-0408">Iron</keyword>
<reference evidence="8 9" key="1">
    <citation type="submission" date="2017-04" db="EMBL/GenBank/DDBJ databases">
        <authorList>
            <person name="Afonso C.L."/>
            <person name="Miller P.J."/>
            <person name="Scott M.A."/>
            <person name="Spackman E."/>
            <person name="Goraichik I."/>
            <person name="Dimitrov K.M."/>
            <person name="Suarez D.L."/>
            <person name="Swayne D.E."/>
        </authorList>
    </citation>
    <scope>NUCLEOTIDE SEQUENCE [LARGE SCALE GENOMIC DNA]</scope>
    <source>
        <strain evidence="8 9">DSM 43828</strain>
    </source>
</reference>
<comment type="similarity">
    <text evidence="1 7">Belongs to the cytochrome P450 family.</text>
</comment>
<evidence type="ECO:0000256" key="5">
    <source>
        <dbReference type="ARBA" id="ARBA00023004"/>
    </source>
</evidence>
<dbReference type="FunFam" id="1.10.630.10:FF:000018">
    <property type="entry name" value="Cytochrome P450 monooxygenase"/>
    <property type="match status" value="1"/>
</dbReference>
<evidence type="ECO:0000313" key="8">
    <source>
        <dbReference type="EMBL" id="SMD26510.1"/>
    </source>
</evidence>
<dbReference type="Pfam" id="PF00067">
    <property type="entry name" value="p450"/>
    <property type="match status" value="1"/>
</dbReference>
<dbReference type="GO" id="GO:0020037">
    <property type="term" value="F:heme binding"/>
    <property type="evidence" value="ECO:0007669"/>
    <property type="project" value="InterPro"/>
</dbReference>
<dbReference type="PRINTS" id="PR00359">
    <property type="entry name" value="BP450"/>
</dbReference>
<dbReference type="GO" id="GO:0005506">
    <property type="term" value="F:iron ion binding"/>
    <property type="evidence" value="ECO:0007669"/>
    <property type="project" value="InterPro"/>
</dbReference>
<evidence type="ECO:0000256" key="6">
    <source>
        <dbReference type="ARBA" id="ARBA00023033"/>
    </source>
</evidence>
<evidence type="ECO:0000256" key="4">
    <source>
        <dbReference type="ARBA" id="ARBA00023002"/>
    </source>
</evidence>
<evidence type="ECO:0000313" key="9">
    <source>
        <dbReference type="Proteomes" id="UP000192674"/>
    </source>
</evidence>
<dbReference type="OrthoDB" id="3664945at2"/>
<dbReference type="InterPro" id="IPR017972">
    <property type="entry name" value="Cyt_P450_CS"/>
</dbReference>
<dbReference type="InterPro" id="IPR001128">
    <property type="entry name" value="Cyt_P450"/>
</dbReference>
<dbReference type="CDD" id="cd11030">
    <property type="entry name" value="CYP105-like"/>
    <property type="match status" value="1"/>
</dbReference>
<keyword evidence="2 7" id="KW-0349">Heme</keyword>
<dbReference type="AlphaFoldDB" id="A0A1W2FX57"/>
<dbReference type="PANTHER" id="PTHR46696:SF1">
    <property type="entry name" value="CYTOCHROME P450 YJIB-RELATED"/>
    <property type="match status" value="1"/>
</dbReference>
<proteinExistence type="inferred from homology"/>
<dbReference type="InterPro" id="IPR036396">
    <property type="entry name" value="Cyt_P450_sf"/>
</dbReference>
<dbReference type="Proteomes" id="UP000192674">
    <property type="component" value="Unassembled WGS sequence"/>
</dbReference>
<dbReference type="GO" id="GO:0004497">
    <property type="term" value="F:monooxygenase activity"/>
    <property type="evidence" value="ECO:0007669"/>
    <property type="project" value="UniProtKB-KW"/>
</dbReference>
<dbReference type="PROSITE" id="PS00086">
    <property type="entry name" value="CYTOCHROME_P450"/>
    <property type="match status" value="1"/>
</dbReference>
<keyword evidence="3 7" id="KW-0479">Metal-binding</keyword>
<evidence type="ECO:0000256" key="2">
    <source>
        <dbReference type="ARBA" id="ARBA00022617"/>
    </source>
</evidence>
<evidence type="ECO:0000256" key="1">
    <source>
        <dbReference type="ARBA" id="ARBA00010617"/>
    </source>
</evidence>
<accession>A0A1W2FX57</accession>
<name>A0A1W2FX57_KIBAR</name>
<evidence type="ECO:0000256" key="7">
    <source>
        <dbReference type="RuleBase" id="RU000461"/>
    </source>
</evidence>
<dbReference type="EMBL" id="FWXV01000015">
    <property type="protein sequence ID" value="SMD26510.1"/>
    <property type="molecule type" value="Genomic_DNA"/>
</dbReference>
<dbReference type="SUPFAM" id="SSF48264">
    <property type="entry name" value="Cytochrome P450"/>
    <property type="match status" value="1"/>
</dbReference>
<organism evidence="8 9">
    <name type="scientific">Kibdelosporangium aridum</name>
    <dbReference type="NCBI Taxonomy" id="2030"/>
    <lineage>
        <taxon>Bacteria</taxon>
        <taxon>Bacillati</taxon>
        <taxon>Actinomycetota</taxon>
        <taxon>Actinomycetes</taxon>
        <taxon>Pseudonocardiales</taxon>
        <taxon>Pseudonocardiaceae</taxon>
        <taxon>Kibdelosporangium</taxon>
    </lineage>
</organism>
<evidence type="ECO:0000256" key="3">
    <source>
        <dbReference type="ARBA" id="ARBA00022723"/>
    </source>
</evidence>